<name>A0A2T9YS62_9FUNG</name>
<dbReference type="SUPFAM" id="SSF160240">
    <property type="entry name" value="Cation efflux protein cytoplasmic domain-like"/>
    <property type="match status" value="1"/>
</dbReference>
<feature type="domain" description="Cation efflux protein cytoplasmic" evidence="3">
    <location>
        <begin position="46"/>
        <end position="121"/>
    </location>
</feature>
<dbReference type="InterPro" id="IPR036837">
    <property type="entry name" value="Cation_efflux_CTD_sf"/>
</dbReference>
<dbReference type="PANTHER" id="PTHR43840:SF13">
    <property type="entry name" value="CATION EFFLUX PROTEIN CYTOPLASMIC DOMAIN-CONTAINING PROTEIN"/>
    <property type="match status" value="1"/>
</dbReference>
<evidence type="ECO:0000313" key="5">
    <source>
        <dbReference type="Proteomes" id="UP000245383"/>
    </source>
</evidence>
<evidence type="ECO:0000259" key="3">
    <source>
        <dbReference type="Pfam" id="PF16916"/>
    </source>
</evidence>
<protein>
    <recommendedName>
        <fullName evidence="3">Cation efflux protein cytoplasmic domain-containing protein</fullName>
    </recommendedName>
</protein>
<evidence type="ECO:0000256" key="2">
    <source>
        <dbReference type="SAM" id="Phobius"/>
    </source>
</evidence>
<keyword evidence="2" id="KW-0812">Transmembrane</keyword>
<dbReference type="EMBL" id="MBFR01000064">
    <property type="protein sequence ID" value="PVU95146.1"/>
    <property type="molecule type" value="Genomic_DNA"/>
</dbReference>
<feature type="transmembrane region" description="Helical" evidence="2">
    <location>
        <begin position="12"/>
        <end position="30"/>
    </location>
</feature>
<accession>A0A2T9YS62</accession>
<dbReference type="STRING" id="133385.A0A2T9YS62"/>
<reference evidence="4 5" key="1">
    <citation type="journal article" date="2018" name="MBio">
        <title>Comparative Genomics Reveals the Core Gene Toolbox for the Fungus-Insect Symbiosis.</title>
        <authorList>
            <person name="Wang Y."/>
            <person name="Stata M."/>
            <person name="Wang W."/>
            <person name="Stajich J.E."/>
            <person name="White M.M."/>
            <person name="Moncalvo J.M."/>
        </authorList>
    </citation>
    <scope>NUCLEOTIDE SEQUENCE [LARGE SCALE GENOMIC DNA]</scope>
    <source>
        <strain evidence="4 5">SWE-8-4</strain>
    </source>
</reference>
<proteinExistence type="predicted"/>
<keyword evidence="1" id="KW-0813">Transport</keyword>
<dbReference type="InterPro" id="IPR050291">
    <property type="entry name" value="CDF_Transporter"/>
</dbReference>
<dbReference type="Gene3D" id="3.30.70.1350">
    <property type="entry name" value="Cation efflux protein, cytoplasmic domain"/>
    <property type="match status" value="1"/>
</dbReference>
<sequence>MMALVGKHIIWWMDPLGCLCASVIILRLWIREAVEKAGMIAGICADPEMIQLISYTALTHDPRITHLDDVKAYYSGTKMMVEITVIMNPGTPLIVIHNVTNTLTEKLEKIPEVERVIVNVEYKIYSETGQEMDINIIINP</sequence>
<dbReference type="Pfam" id="PF16916">
    <property type="entry name" value="ZT_dimer"/>
    <property type="match status" value="1"/>
</dbReference>
<evidence type="ECO:0000313" key="4">
    <source>
        <dbReference type="EMBL" id="PVU95146.1"/>
    </source>
</evidence>
<keyword evidence="2" id="KW-0472">Membrane</keyword>
<dbReference type="OrthoDB" id="78296at2759"/>
<dbReference type="Proteomes" id="UP000245383">
    <property type="component" value="Unassembled WGS sequence"/>
</dbReference>
<evidence type="ECO:0000256" key="1">
    <source>
        <dbReference type="ARBA" id="ARBA00022448"/>
    </source>
</evidence>
<organism evidence="4 5">
    <name type="scientific">Smittium simulii</name>
    <dbReference type="NCBI Taxonomy" id="133385"/>
    <lineage>
        <taxon>Eukaryota</taxon>
        <taxon>Fungi</taxon>
        <taxon>Fungi incertae sedis</taxon>
        <taxon>Zoopagomycota</taxon>
        <taxon>Kickxellomycotina</taxon>
        <taxon>Harpellomycetes</taxon>
        <taxon>Harpellales</taxon>
        <taxon>Legeriomycetaceae</taxon>
        <taxon>Smittium</taxon>
    </lineage>
</organism>
<comment type="caution">
    <text evidence="4">The sequence shown here is derived from an EMBL/GenBank/DDBJ whole genome shotgun (WGS) entry which is preliminary data.</text>
</comment>
<dbReference type="InterPro" id="IPR027470">
    <property type="entry name" value="Cation_efflux_CTD"/>
</dbReference>
<gene>
    <name evidence="4" type="ORF">BB561_002035</name>
</gene>
<keyword evidence="2" id="KW-1133">Transmembrane helix</keyword>
<dbReference type="AlphaFoldDB" id="A0A2T9YS62"/>
<keyword evidence="5" id="KW-1185">Reference proteome</keyword>
<dbReference type="GO" id="GO:0008324">
    <property type="term" value="F:monoatomic cation transmembrane transporter activity"/>
    <property type="evidence" value="ECO:0007669"/>
    <property type="project" value="TreeGrafter"/>
</dbReference>
<dbReference type="GO" id="GO:0016020">
    <property type="term" value="C:membrane"/>
    <property type="evidence" value="ECO:0007669"/>
    <property type="project" value="TreeGrafter"/>
</dbReference>
<dbReference type="PANTHER" id="PTHR43840">
    <property type="entry name" value="MITOCHONDRIAL METAL TRANSPORTER 1-RELATED"/>
    <property type="match status" value="1"/>
</dbReference>